<proteinExistence type="predicted"/>
<feature type="compositionally biased region" description="Basic and acidic residues" evidence="1">
    <location>
        <begin position="161"/>
        <end position="180"/>
    </location>
</feature>
<dbReference type="OrthoDB" id="426136at2759"/>
<feature type="region of interest" description="Disordered" evidence="1">
    <location>
        <begin position="161"/>
        <end position="181"/>
    </location>
</feature>
<dbReference type="VEuPathDB" id="CryptoDB:Vbra_17301"/>
<evidence type="ECO:0000313" key="3">
    <source>
        <dbReference type="Proteomes" id="UP000041254"/>
    </source>
</evidence>
<dbReference type="AlphaFoldDB" id="A0A0G4GAV9"/>
<dbReference type="InParanoid" id="A0A0G4GAV9"/>
<sequence>MLPIHGFGKTSAHRRQLGVAVLIKKRPVLITDVHHDPAKRRRGRKCTLEAASSLAVDVPVIGGVHFEEYLRSPDSKVALLNTDDYEDVGDHSYRCRMKGIHFWSLHITPILTFRIDKHIHRGVANIQAIEADIEARANTRHHGNGKDGTSSARIALPDQTRQRNGNDHHHSHSHSHDAHPGLHALTYPVEIEAENTVRWCQSPTHTYTRTTTSTSSSSSSNKGARPSFRLSSDLRLKVSIHKPIWVLLPAHLIEVGGSAILRRALRSTLPEFVGGLRTGYVEWAHRHRHLSLRERLFRSSHSDEKA</sequence>
<feature type="compositionally biased region" description="Low complexity" evidence="1">
    <location>
        <begin position="205"/>
        <end position="220"/>
    </location>
</feature>
<feature type="region of interest" description="Disordered" evidence="1">
    <location>
        <begin position="205"/>
        <end position="228"/>
    </location>
</feature>
<evidence type="ECO:0000256" key="1">
    <source>
        <dbReference type="SAM" id="MobiDB-lite"/>
    </source>
</evidence>
<dbReference type="PANTHER" id="PTHR34131">
    <property type="entry name" value="(RAP ANNOTATION RELEASE2) GALACTOSE-BINDING LIKE DOMAIN CONTAINING PROTEIN"/>
    <property type="match status" value="1"/>
</dbReference>
<reference evidence="2 3" key="1">
    <citation type="submission" date="2014-11" db="EMBL/GenBank/DDBJ databases">
        <authorList>
            <person name="Zhu J."/>
            <person name="Qi W."/>
            <person name="Song R."/>
        </authorList>
    </citation>
    <scope>NUCLEOTIDE SEQUENCE [LARGE SCALE GENOMIC DNA]</scope>
</reference>
<dbReference type="Pfam" id="PF09366">
    <property type="entry name" value="DUF1997"/>
    <property type="match status" value="1"/>
</dbReference>
<organism evidence="2 3">
    <name type="scientific">Vitrella brassicaformis (strain CCMP3155)</name>
    <dbReference type="NCBI Taxonomy" id="1169540"/>
    <lineage>
        <taxon>Eukaryota</taxon>
        <taxon>Sar</taxon>
        <taxon>Alveolata</taxon>
        <taxon>Colpodellida</taxon>
        <taxon>Vitrellaceae</taxon>
        <taxon>Vitrella</taxon>
    </lineage>
</organism>
<gene>
    <name evidence="2" type="ORF">Vbra_17301</name>
</gene>
<dbReference type="InterPro" id="IPR018971">
    <property type="entry name" value="DUF1997"/>
</dbReference>
<dbReference type="EMBL" id="CDMY01000613">
    <property type="protein sequence ID" value="CEM26239.1"/>
    <property type="molecule type" value="Genomic_DNA"/>
</dbReference>
<accession>A0A0G4GAV9</accession>
<protein>
    <submittedName>
        <fullName evidence="2">Uncharacterized protein</fullName>
    </submittedName>
</protein>
<name>A0A0G4GAV9_VITBC</name>
<dbReference type="PANTHER" id="PTHR34131:SF3">
    <property type="entry name" value="(RAP ANNOTATION RELEASE2) GALACTOSE-BINDING LIKE DOMAIN CONTAINING PROTEIN"/>
    <property type="match status" value="1"/>
</dbReference>
<evidence type="ECO:0000313" key="2">
    <source>
        <dbReference type="EMBL" id="CEM26239.1"/>
    </source>
</evidence>
<keyword evidence="3" id="KW-1185">Reference proteome</keyword>
<dbReference type="Proteomes" id="UP000041254">
    <property type="component" value="Unassembled WGS sequence"/>
</dbReference>